<protein>
    <submittedName>
        <fullName evidence="1">Uncharacterized protein</fullName>
    </submittedName>
</protein>
<reference evidence="1" key="1">
    <citation type="submission" date="2022-07" db="EMBL/GenBank/DDBJ databases">
        <title>Phylogenomic reconstructions and comparative analyses of Kickxellomycotina fungi.</title>
        <authorList>
            <person name="Reynolds N.K."/>
            <person name="Stajich J.E."/>
            <person name="Barry K."/>
            <person name="Grigoriev I.V."/>
            <person name="Crous P."/>
            <person name="Smith M.E."/>
        </authorList>
    </citation>
    <scope>NUCLEOTIDE SEQUENCE</scope>
    <source>
        <strain evidence="1">NRRL 5244</strain>
    </source>
</reference>
<dbReference type="Proteomes" id="UP001150603">
    <property type="component" value="Unassembled WGS sequence"/>
</dbReference>
<evidence type="ECO:0000313" key="1">
    <source>
        <dbReference type="EMBL" id="KAJ1939902.1"/>
    </source>
</evidence>
<comment type="caution">
    <text evidence="1">The sequence shown here is derived from an EMBL/GenBank/DDBJ whole genome shotgun (WGS) entry which is preliminary data.</text>
</comment>
<name>A0ACC1J6V3_9FUNG</name>
<accession>A0ACC1J6V3</accession>
<sequence>MNTDSNTDDFLNSYIHQVKTKLERAPIRPDSTADASLVHNDDEAPKNRKRFYTNKQMDEIAAEECAECEYTWRKCSINPPSVYDRFFGCRKLRAEYYDCIEAMKKTLKEKSGKEPLIKN</sequence>
<gene>
    <name evidence="1" type="ORF">FBU59_003972</name>
</gene>
<organism evidence="1 2">
    <name type="scientific">Linderina macrospora</name>
    <dbReference type="NCBI Taxonomy" id="4868"/>
    <lineage>
        <taxon>Eukaryota</taxon>
        <taxon>Fungi</taxon>
        <taxon>Fungi incertae sedis</taxon>
        <taxon>Zoopagomycota</taxon>
        <taxon>Kickxellomycotina</taxon>
        <taxon>Kickxellomycetes</taxon>
        <taxon>Kickxellales</taxon>
        <taxon>Kickxellaceae</taxon>
        <taxon>Linderina</taxon>
    </lineage>
</organism>
<dbReference type="EMBL" id="JANBPW010002700">
    <property type="protein sequence ID" value="KAJ1939902.1"/>
    <property type="molecule type" value="Genomic_DNA"/>
</dbReference>
<evidence type="ECO:0000313" key="2">
    <source>
        <dbReference type="Proteomes" id="UP001150603"/>
    </source>
</evidence>
<keyword evidence="2" id="KW-1185">Reference proteome</keyword>
<proteinExistence type="predicted"/>